<dbReference type="SUPFAM" id="SSF46689">
    <property type="entry name" value="Homeodomain-like"/>
    <property type="match status" value="1"/>
</dbReference>
<evidence type="ECO:0000256" key="1">
    <source>
        <dbReference type="ARBA" id="ARBA00023125"/>
    </source>
</evidence>
<gene>
    <name evidence="4" type="ORF">DFR71_5657</name>
</gene>
<name>A0A4R1FIC0_9NOCA</name>
<dbReference type="Gene3D" id="1.10.357.10">
    <property type="entry name" value="Tetracycline Repressor, domain 2"/>
    <property type="match status" value="1"/>
</dbReference>
<dbReference type="PROSITE" id="PS50977">
    <property type="entry name" value="HTH_TETR_2"/>
    <property type="match status" value="1"/>
</dbReference>
<reference evidence="4 5" key="1">
    <citation type="submission" date="2019-03" db="EMBL/GenBank/DDBJ databases">
        <title>Genomic Encyclopedia of Type Strains, Phase IV (KMG-IV): sequencing the most valuable type-strain genomes for metagenomic binning, comparative biology and taxonomic classification.</title>
        <authorList>
            <person name="Goeker M."/>
        </authorList>
    </citation>
    <scope>NUCLEOTIDE SEQUENCE [LARGE SCALE GENOMIC DNA]</scope>
    <source>
        <strain evidence="4 5">DSM 44684</strain>
    </source>
</reference>
<dbReference type="InterPro" id="IPR001647">
    <property type="entry name" value="HTH_TetR"/>
</dbReference>
<evidence type="ECO:0000313" key="4">
    <source>
        <dbReference type="EMBL" id="TCJ93800.1"/>
    </source>
</evidence>
<dbReference type="AlphaFoldDB" id="A0A4R1FIC0"/>
<keyword evidence="1 2" id="KW-0238">DNA-binding</keyword>
<dbReference type="PANTHER" id="PTHR30055">
    <property type="entry name" value="HTH-TYPE TRANSCRIPTIONAL REGULATOR RUTR"/>
    <property type="match status" value="1"/>
</dbReference>
<evidence type="ECO:0000256" key="2">
    <source>
        <dbReference type="PROSITE-ProRule" id="PRU00335"/>
    </source>
</evidence>
<dbReference type="RefSeq" id="WP_067456998.1">
    <property type="nucleotide sequence ID" value="NZ_SMFR01000005.1"/>
</dbReference>
<dbReference type="OrthoDB" id="4823039at2"/>
<sequence length="236" mass="26376">MNENVKADKRRYHAPRRAAQAADTRHAILAAARALFAQRGYAATTVAEIASRAGVSVDTVYASIGRKPVLLRELVETALSGTDHAIPAQHREYVLAIREANRAEDKITIYADALVAIQQRLTPIFLALREAATTDESCARVWTEISERRAVNMRQFAADLRGTGQLRDDLSDDEVADIIWSMNATEYWVLLVGERHWTAERFRDWLADAWIRLLLRDPQIARGSLQRPPTAGSGDS</sequence>
<keyword evidence="5" id="KW-1185">Reference proteome</keyword>
<feature type="DNA-binding region" description="H-T-H motif" evidence="2">
    <location>
        <begin position="45"/>
        <end position="64"/>
    </location>
</feature>
<dbReference type="InterPro" id="IPR009057">
    <property type="entry name" value="Homeodomain-like_sf"/>
</dbReference>
<dbReference type="GO" id="GO:0000976">
    <property type="term" value="F:transcription cis-regulatory region binding"/>
    <property type="evidence" value="ECO:0007669"/>
    <property type="project" value="TreeGrafter"/>
</dbReference>
<protein>
    <submittedName>
        <fullName evidence="4">TetR family transcriptional regulator</fullName>
    </submittedName>
</protein>
<dbReference type="PRINTS" id="PR00455">
    <property type="entry name" value="HTHTETR"/>
</dbReference>
<dbReference type="InterPro" id="IPR050109">
    <property type="entry name" value="HTH-type_TetR-like_transc_reg"/>
</dbReference>
<dbReference type="SUPFAM" id="SSF48498">
    <property type="entry name" value="Tetracyclin repressor-like, C-terminal domain"/>
    <property type="match status" value="1"/>
</dbReference>
<dbReference type="Gene3D" id="1.10.10.60">
    <property type="entry name" value="Homeodomain-like"/>
    <property type="match status" value="1"/>
</dbReference>
<dbReference type="Proteomes" id="UP000294856">
    <property type="component" value="Unassembled WGS sequence"/>
</dbReference>
<dbReference type="PANTHER" id="PTHR30055:SF223">
    <property type="entry name" value="HTH-TYPE TRANSCRIPTIONAL REGULATOR UIDR"/>
    <property type="match status" value="1"/>
</dbReference>
<organism evidence="4 5">
    <name type="scientific">Nocardia alba</name>
    <dbReference type="NCBI Taxonomy" id="225051"/>
    <lineage>
        <taxon>Bacteria</taxon>
        <taxon>Bacillati</taxon>
        <taxon>Actinomycetota</taxon>
        <taxon>Actinomycetes</taxon>
        <taxon>Mycobacteriales</taxon>
        <taxon>Nocardiaceae</taxon>
        <taxon>Nocardia</taxon>
    </lineage>
</organism>
<evidence type="ECO:0000259" key="3">
    <source>
        <dbReference type="PROSITE" id="PS50977"/>
    </source>
</evidence>
<evidence type="ECO:0000313" key="5">
    <source>
        <dbReference type="Proteomes" id="UP000294856"/>
    </source>
</evidence>
<dbReference type="GO" id="GO:0003700">
    <property type="term" value="F:DNA-binding transcription factor activity"/>
    <property type="evidence" value="ECO:0007669"/>
    <property type="project" value="TreeGrafter"/>
</dbReference>
<dbReference type="STRING" id="1210063.GCA_001612665_05344"/>
<proteinExistence type="predicted"/>
<comment type="caution">
    <text evidence="4">The sequence shown here is derived from an EMBL/GenBank/DDBJ whole genome shotgun (WGS) entry which is preliminary data.</text>
</comment>
<dbReference type="InterPro" id="IPR036271">
    <property type="entry name" value="Tet_transcr_reg_TetR-rel_C_sf"/>
</dbReference>
<dbReference type="Pfam" id="PF00440">
    <property type="entry name" value="TetR_N"/>
    <property type="match status" value="1"/>
</dbReference>
<accession>A0A4R1FIC0</accession>
<feature type="domain" description="HTH tetR-type" evidence="3">
    <location>
        <begin position="22"/>
        <end position="82"/>
    </location>
</feature>
<dbReference type="EMBL" id="SMFR01000005">
    <property type="protein sequence ID" value="TCJ93800.1"/>
    <property type="molecule type" value="Genomic_DNA"/>
</dbReference>